<evidence type="ECO:0000259" key="7">
    <source>
        <dbReference type="Pfam" id="PF14322"/>
    </source>
</evidence>
<dbReference type="AlphaFoldDB" id="A0A0B7H1A3"/>
<dbReference type="Pfam" id="PF14322">
    <property type="entry name" value="SusD-like_3"/>
    <property type="match status" value="1"/>
</dbReference>
<protein>
    <submittedName>
        <fullName evidence="8">SusD family protein</fullName>
    </submittedName>
</protein>
<keyword evidence="5" id="KW-0998">Cell outer membrane</keyword>
<evidence type="ECO:0000313" key="9">
    <source>
        <dbReference type="Proteomes" id="UP000038055"/>
    </source>
</evidence>
<organism evidence="8 9">
    <name type="scientific">Capnocytophaga cynodegmi</name>
    <dbReference type="NCBI Taxonomy" id="28189"/>
    <lineage>
        <taxon>Bacteria</taxon>
        <taxon>Pseudomonadati</taxon>
        <taxon>Bacteroidota</taxon>
        <taxon>Flavobacteriia</taxon>
        <taxon>Flavobacteriales</taxon>
        <taxon>Flavobacteriaceae</taxon>
        <taxon>Capnocytophaga</taxon>
    </lineage>
</organism>
<evidence type="ECO:0000256" key="3">
    <source>
        <dbReference type="ARBA" id="ARBA00022729"/>
    </source>
</evidence>
<evidence type="ECO:0000256" key="2">
    <source>
        <dbReference type="ARBA" id="ARBA00006275"/>
    </source>
</evidence>
<keyword evidence="9" id="KW-1185">Reference proteome</keyword>
<evidence type="ECO:0000256" key="4">
    <source>
        <dbReference type="ARBA" id="ARBA00023136"/>
    </source>
</evidence>
<sequence length="497" mass="56772">MRRYILVIVTLFTFSACNLETSPESDLTYSGFWEKEEAAKSVFDGIYSKFRSYGNTMWLMGELRSDMWGGKGIENAHNQDLFTNDINPTKDLYYKDWANWYAMLHYINDFIKNVPKTPFSNIKERDNMLAQVYGLRAYIYYVMVKSWGDVPIVLQPLQNIDNLIALKTPRAPKEKVMEQIKSDIKKSLDLFEGNEGFYKSRVYWSKMATLTLKGDVYLWSGKVLSGGNEDYTEAKNALSQVSGYSLVSYDNLWGVDNDNNQEFIFALDYKKDEATHYYGSTTARNSDVKDKYDDQGRKISTFLYVEGGNYNSPSNKTLLLLDDVKDLRRASFIRIYEDDATYIPFVVDNPKYLGSVLSKFVGRNESGAIINENNVPIYRYADVLLLLAEAKNHLGEDPSDEINQVRQRAYGNNYSVGTHGYMNASQAVNAKAILDERYKEFVGEGKRWWDLLRAGDNFVYDEVASMLGSGGVKKPIYLPITAAMIADDDTLEQTPGY</sequence>
<evidence type="ECO:0000313" key="8">
    <source>
        <dbReference type="EMBL" id="CEN32349.1"/>
    </source>
</evidence>
<keyword evidence="3" id="KW-0732">Signal</keyword>
<reference evidence="9" key="1">
    <citation type="submission" date="2015-01" db="EMBL/GenBank/DDBJ databases">
        <authorList>
            <person name="MANFREDI Pablo"/>
        </authorList>
    </citation>
    <scope>NUCLEOTIDE SEQUENCE [LARGE SCALE GENOMIC DNA]</scope>
    <source>
        <strain evidence="9">Ccyn2B</strain>
    </source>
</reference>
<dbReference type="PROSITE" id="PS51257">
    <property type="entry name" value="PROKAR_LIPOPROTEIN"/>
    <property type="match status" value="1"/>
</dbReference>
<evidence type="ECO:0000259" key="6">
    <source>
        <dbReference type="Pfam" id="PF07980"/>
    </source>
</evidence>
<dbReference type="Gene3D" id="1.25.40.390">
    <property type="match status" value="1"/>
</dbReference>
<dbReference type="Pfam" id="PF07980">
    <property type="entry name" value="SusD_RagB"/>
    <property type="match status" value="1"/>
</dbReference>
<dbReference type="SUPFAM" id="SSF48452">
    <property type="entry name" value="TPR-like"/>
    <property type="match status" value="1"/>
</dbReference>
<dbReference type="Proteomes" id="UP000038055">
    <property type="component" value="Unassembled WGS sequence"/>
</dbReference>
<feature type="domain" description="RagB/SusD" evidence="6">
    <location>
        <begin position="349"/>
        <end position="497"/>
    </location>
</feature>
<comment type="similarity">
    <text evidence="2">Belongs to the SusD family.</text>
</comment>
<dbReference type="GO" id="GO:0009279">
    <property type="term" value="C:cell outer membrane"/>
    <property type="evidence" value="ECO:0007669"/>
    <property type="project" value="UniProtKB-SubCell"/>
</dbReference>
<dbReference type="InterPro" id="IPR011990">
    <property type="entry name" value="TPR-like_helical_dom_sf"/>
</dbReference>
<evidence type="ECO:0000256" key="5">
    <source>
        <dbReference type="ARBA" id="ARBA00023237"/>
    </source>
</evidence>
<dbReference type="EMBL" id="CDOD01000001">
    <property type="protein sequence ID" value="CEN32349.1"/>
    <property type="molecule type" value="Genomic_DNA"/>
</dbReference>
<feature type="domain" description="SusD-like N-terminal" evidence="7">
    <location>
        <begin position="19"/>
        <end position="194"/>
    </location>
</feature>
<proteinExistence type="inferred from homology"/>
<dbReference type="RefSeq" id="WP_041989271.1">
    <property type="nucleotide sequence ID" value="NZ_CDOD01000001.1"/>
</dbReference>
<evidence type="ECO:0000256" key="1">
    <source>
        <dbReference type="ARBA" id="ARBA00004442"/>
    </source>
</evidence>
<name>A0A0B7H1A3_9FLAO</name>
<gene>
    <name evidence="8" type="ORF">CCYN2B_10004</name>
</gene>
<dbReference type="InterPro" id="IPR012944">
    <property type="entry name" value="SusD_RagB_dom"/>
</dbReference>
<dbReference type="CDD" id="cd08977">
    <property type="entry name" value="SusD"/>
    <property type="match status" value="1"/>
</dbReference>
<dbReference type="InterPro" id="IPR033985">
    <property type="entry name" value="SusD-like_N"/>
</dbReference>
<keyword evidence="4" id="KW-0472">Membrane</keyword>
<comment type="subcellular location">
    <subcellularLocation>
        <location evidence="1">Cell outer membrane</location>
    </subcellularLocation>
</comment>
<accession>A0A0B7H1A3</accession>